<evidence type="ECO:0000313" key="5">
    <source>
        <dbReference type="Proteomes" id="UP000887565"/>
    </source>
</evidence>
<organism evidence="5 6">
    <name type="scientific">Romanomermis culicivorax</name>
    <name type="common">Nematode worm</name>
    <dbReference type="NCBI Taxonomy" id="13658"/>
    <lineage>
        <taxon>Eukaryota</taxon>
        <taxon>Metazoa</taxon>
        <taxon>Ecdysozoa</taxon>
        <taxon>Nematoda</taxon>
        <taxon>Enoplea</taxon>
        <taxon>Dorylaimia</taxon>
        <taxon>Mermithida</taxon>
        <taxon>Mermithoidea</taxon>
        <taxon>Mermithidae</taxon>
        <taxon>Romanomermis</taxon>
    </lineage>
</organism>
<keyword evidence="1" id="KW-0677">Repeat</keyword>
<name>A0A915KG31_ROMCU</name>
<dbReference type="AlphaFoldDB" id="A0A915KG31"/>
<keyword evidence="3" id="KW-0472">Membrane</keyword>
<keyword evidence="3" id="KW-0812">Transmembrane</keyword>
<evidence type="ECO:0000259" key="4">
    <source>
        <dbReference type="SMART" id="SM01088"/>
    </source>
</evidence>
<dbReference type="PROSITE" id="PS51257">
    <property type="entry name" value="PROKAR_LIPOPROTEIN"/>
    <property type="match status" value="1"/>
</dbReference>
<reference evidence="6" key="1">
    <citation type="submission" date="2022-11" db="UniProtKB">
        <authorList>
            <consortium name="WormBaseParasite"/>
        </authorList>
    </citation>
    <scope>IDENTIFICATION</scope>
</reference>
<dbReference type="SMART" id="SM01088">
    <property type="entry name" value="Col_cuticle_N"/>
    <property type="match status" value="1"/>
</dbReference>
<protein>
    <submittedName>
        <fullName evidence="6">Nematode cuticle collagen N-terminal domain-containing protein</fullName>
    </submittedName>
</protein>
<evidence type="ECO:0000256" key="2">
    <source>
        <dbReference type="SAM" id="MobiDB-lite"/>
    </source>
</evidence>
<evidence type="ECO:0000313" key="6">
    <source>
        <dbReference type="WBParaSite" id="nRc.2.0.1.t36924-RA"/>
    </source>
</evidence>
<feature type="domain" description="Nematode cuticle collagen N-terminal" evidence="4">
    <location>
        <begin position="10"/>
        <end position="62"/>
    </location>
</feature>
<sequence>MQISVERGRSMAYGAIFCSVFTVLACAIVIPIIHNKLVIMKLNVEKRMTLFKVSTDETWKEMVNMGKNLRLKRQSSWGDVLPPSALPYGNSRYGAPTSSNYQQAVVAPIPAPAGCTGESRKLPKTQLRIGSARTAR</sequence>
<accession>A0A915KG31</accession>
<proteinExistence type="predicted"/>
<feature type="region of interest" description="Disordered" evidence="2">
    <location>
        <begin position="116"/>
        <end position="136"/>
    </location>
</feature>
<evidence type="ECO:0000256" key="1">
    <source>
        <dbReference type="ARBA" id="ARBA00022737"/>
    </source>
</evidence>
<evidence type="ECO:0000256" key="3">
    <source>
        <dbReference type="SAM" id="Phobius"/>
    </source>
</evidence>
<dbReference type="Pfam" id="PF01484">
    <property type="entry name" value="Col_cuticle_N"/>
    <property type="match status" value="1"/>
</dbReference>
<dbReference type="InterPro" id="IPR002486">
    <property type="entry name" value="Col_cuticle_N"/>
</dbReference>
<dbReference type="WBParaSite" id="nRc.2.0.1.t36924-RA">
    <property type="protein sequence ID" value="nRc.2.0.1.t36924-RA"/>
    <property type="gene ID" value="nRc.2.0.1.g36924"/>
</dbReference>
<dbReference type="Proteomes" id="UP000887565">
    <property type="component" value="Unplaced"/>
</dbReference>
<keyword evidence="5" id="KW-1185">Reference proteome</keyword>
<keyword evidence="3" id="KW-1133">Transmembrane helix</keyword>
<dbReference type="GO" id="GO:0042302">
    <property type="term" value="F:structural constituent of cuticle"/>
    <property type="evidence" value="ECO:0007669"/>
    <property type="project" value="InterPro"/>
</dbReference>
<feature type="transmembrane region" description="Helical" evidence="3">
    <location>
        <begin position="12"/>
        <end position="33"/>
    </location>
</feature>